<reference evidence="1 2" key="1">
    <citation type="submission" date="2018-02" db="EMBL/GenBank/DDBJ databases">
        <title>Genome sequence of Desulfovibrio carbinolicus DSM 3852.</title>
        <authorList>
            <person name="Wilbanks E."/>
            <person name="Skennerton C.T."/>
            <person name="Orphan V.J."/>
        </authorList>
    </citation>
    <scope>NUCLEOTIDE SEQUENCE [LARGE SCALE GENOMIC DNA]</scope>
    <source>
        <strain evidence="1 2">DSM 3852</strain>
    </source>
</reference>
<dbReference type="AlphaFoldDB" id="A0A4P6HK97"/>
<proteinExistence type="predicted"/>
<gene>
    <name evidence="1" type="ORF">C3Y92_07195</name>
</gene>
<dbReference type="RefSeq" id="WP_129351189.1">
    <property type="nucleotide sequence ID" value="NZ_CP026538.1"/>
</dbReference>
<evidence type="ECO:0008006" key="3">
    <source>
        <dbReference type="Google" id="ProtNLM"/>
    </source>
</evidence>
<evidence type="ECO:0000313" key="1">
    <source>
        <dbReference type="EMBL" id="QAZ67026.1"/>
    </source>
</evidence>
<keyword evidence="2" id="KW-1185">Reference proteome</keyword>
<name>A0A4P6HK97_9BACT</name>
<organism evidence="1 2">
    <name type="scientific">Solidesulfovibrio carbinolicus</name>
    <dbReference type="NCBI Taxonomy" id="296842"/>
    <lineage>
        <taxon>Bacteria</taxon>
        <taxon>Pseudomonadati</taxon>
        <taxon>Thermodesulfobacteriota</taxon>
        <taxon>Desulfovibrionia</taxon>
        <taxon>Desulfovibrionales</taxon>
        <taxon>Desulfovibrionaceae</taxon>
        <taxon>Solidesulfovibrio</taxon>
    </lineage>
</organism>
<dbReference type="EMBL" id="CP026538">
    <property type="protein sequence ID" value="QAZ67026.1"/>
    <property type="molecule type" value="Genomic_DNA"/>
</dbReference>
<dbReference type="OrthoDB" id="6689897at2"/>
<evidence type="ECO:0000313" key="2">
    <source>
        <dbReference type="Proteomes" id="UP000293296"/>
    </source>
</evidence>
<dbReference type="KEGG" id="dcb:C3Y92_07195"/>
<protein>
    <recommendedName>
        <fullName evidence="3">Phage GP46 family protein</fullName>
    </recommendedName>
</protein>
<dbReference type="Proteomes" id="UP000293296">
    <property type="component" value="Chromosome"/>
</dbReference>
<dbReference type="Pfam" id="PF07409">
    <property type="entry name" value="GP46"/>
    <property type="match status" value="1"/>
</dbReference>
<dbReference type="InterPro" id="IPR010877">
    <property type="entry name" value="Phage_Mu_Gp46"/>
</dbReference>
<accession>A0A4P6HK97</accession>
<sequence>MGIDKGIDPYTGEYLPSRINHLGNAVYIRLATPLGSWWADTSIGSRLHELARSKDLPRIGKLARQYAAAALQPLIDDGRARSIGVASEQPHDGRCLLLITVVDALGRVATFQHPVQVA</sequence>